<dbReference type="PRINTS" id="PR00301">
    <property type="entry name" value="HEATSHOCK70"/>
</dbReference>
<dbReference type="Proteomes" id="UP001359559">
    <property type="component" value="Unassembled WGS sequence"/>
</dbReference>
<keyword evidence="4" id="KW-1185">Reference proteome</keyword>
<evidence type="ECO:0000313" key="3">
    <source>
        <dbReference type="EMBL" id="KAK7295721.1"/>
    </source>
</evidence>
<dbReference type="FunFam" id="3.30.30.30:FF:000001">
    <property type="entry name" value="heat shock 70 kDa protein-like"/>
    <property type="match status" value="1"/>
</dbReference>
<dbReference type="GO" id="GO:0140662">
    <property type="term" value="F:ATP-dependent protein folding chaperone"/>
    <property type="evidence" value="ECO:0007669"/>
    <property type="project" value="InterPro"/>
</dbReference>
<keyword evidence="2" id="KW-0067">ATP-binding</keyword>
<organism evidence="3 4">
    <name type="scientific">Clitoria ternatea</name>
    <name type="common">Butterfly pea</name>
    <dbReference type="NCBI Taxonomy" id="43366"/>
    <lineage>
        <taxon>Eukaryota</taxon>
        <taxon>Viridiplantae</taxon>
        <taxon>Streptophyta</taxon>
        <taxon>Embryophyta</taxon>
        <taxon>Tracheophyta</taxon>
        <taxon>Spermatophyta</taxon>
        <taxon>Magnoliopsida</taxon>
        <taxon>eudicotyledons</taxon>
        <taxon>Gunneridae</taxon>
        <taxon>Pentapetalae</taxon>
        <taxon>rosids</taxon>
        <taxon>fabids</taxon>
        <taxon>Fabales</taxon>
        <taxon>Fabaceae</taxon>
        <taxon>Papilionoideae</taxon>
        <taxon>50 kb inversion clade</taxon>
        <taxon>NPAAA clade</taxon>
        <taxon>indigoferoid/millettioid clade</taxon>
        <taxon>Phaseoleae</taxon>
        <taxon>Clitoria</taxon>
    </lineage>
</organism>
<accession>A0AAN9JCH6</accession>
<dbReference type="InterPro" id="IPR043129">
    <property type="entry name" value="ATPase_NBD"/>
</dbReference>
<evidence type="ECO:0008006" key="5">
    <source>
        <dbReference type="Google" id="ProtNLM"/>
    </source>
</evidence>
<dbReference type="Gene3D" id="3.30.420.40">
    <property type="match status" value="1"/>
</dbReference>
<keyword evidence="1" id="KW-0547">Nucleotide-binding</keyword>
<reference evidence="3 4" key="1">
    <citation type="submission" date="2024-01" db="EMBL/GenBank/DDBJ databases">
        <title>The genomes of 5 underutilized Papilionoideae crops provide insights into root nodulation and disease resistance.</title>
        <authorList>
            <person name="Yuan L."/>
        </authorList>
    </citation>
    <scope>NUCLEOTIDE SEQUENCE [LARGE SCALE GENOMIC DNA]</scope>
    <source>
        <strain evidence="3">LY-2023</strain>
        <tissue evidence="3">Leaf</tissue>
    </source>
</reference>
<comment type="caution">
    <text evidence="3">The sequence shown here is derived from an EMBL/GenBank/DDBJ whole genome shotgun (WGS) entry which is preliminary data.</text>
</comment>
<dbReference type="InterPro" id="IPR013126">
    <property type="entry name" value="Hsp_70_fam"/>
</dbReference>
<dbReference type="Pfam" id="PF00012">
    <property type="entry name" value="HSP70"/>
    <property type="match status" value="1"/>
</dbReference>
<dbReference type="Gene3D" id="3.30.30.30">
    <property type="match status" value="1"/>
</dbReference>
<proteinExistence type="predicted"/>
<dbReference type="AlphaFoldDB" id="A0AAN9JCH6"/>
<evidence type="ECO:0000256" key="1">
    <source>
        <dbReference type="ARBA" id="ARBA00022741"/>
    </source>
</evidence>
<gene>
    <name evidence="3" type="ORF">RJT34_18633</name>
</gene>
<evidence type="ECO:0000313" key="4">
    <source>
        <dbReference type="Proteomes" id="UP001359559"/>
    </source>
</evidence>
<dbReference type="PANTHER" id="PTHR19375">
    <property type="entry name" value="HEAT SHOCK PROTEIN 70KDA"/>
    <property type="match status" value="1"/>
</dbReference>
<dbReference type="SUPFAM" id="SSF53067">
    <property type="entry name" value="Actin-like ATPase domain"/>
    <property type="match status" value="1"/>
</dbReference>
<protein>
    <recommendedName>
        <fullName evidence="5">Heat shock protein 70</fullName>
    </recommendedName>
</protein>
<dbReference type="EMBL" id="JAYKXN010000004">
    <property type="protein sequence ID" value="KAK7295721.1"/>
    <property type="molecule type" value="Genomic_DNA"/>
</dbReference>
<dbReference type="PROSITE" id="PS00297">
    <property type="entry name" value="HSP70_1"/>
    <property type="match status" value="1"/>
</dbReference>
<evidence type="ECO:0000256" key="2">
    <source>
        <dbReference type="ARBA" id="ARBA00022840"/>
    </source>
</evidence>
<sequence>MAKKYEGHAVGIDLGTSYSCVAIWQGNRAEIIHNEQGNRTTPSFVAFTDTQRLVGDAAKNQAASNPSNTIFDAKRLIGRKYTDAVIQNDLELWPFKVIAGTDDKPFVVVNYKGEEKHLAAEEISSMILSKMREIAEAFLGSTHSLRLHFHILSRSLCWILRLKERFLRFLFAILSAQINSSSNPP</sequence>
<dbReference type="InterPro" id="IPR018181">
    <property type="entry name" value="Heat_shock_70_CS"/>
</dbReference>
<name>A0AAN9JCH6_CLITE</name>
<dbReference type="GO" id="GO:0005524">
    <property type="term" value="F:ATP binding"/>
    <property type="evidence" value="ECO:0007669"/>
    <property type="project" value="UniProtKB-KW"/>
</dbReference>